<keyword evidence="1" id="KW-0238">DNA-binding</keyword>
<dbReference type="InterPro" id="IPR029442">
    <property type="entry name" value="GyrI-like"/>
</dbReference>
<evidence type="ECO:0000256" key="1">
    <source>
        <dbReference type="ARBA" id="ARBA00023125"/>
    </source>
</evidence>
<sequence length="270" mass="30761">MFKIGDFSKLTMVSIRMLRYYDEAGLFKPAEIDTFTGYRYYSAKQITKLNLIVSLRDMGFNVSDIAIAINEQSDEKLKDILKQKEAEVKNNIKAEEEKLRKINAKIKNLKRERVNMNYNVTLKSVPSYKVVSLRDTIPSYDVEGILWQRLGEYIQDKKISCNNIAYATYHDEDYKEGPVDVEIAVVVEKLLNDADGFTFKETAPIDQVVSILVPGEFSNIAPAYNYLGQWIEENGYGICGSARELPLKGPCNEANPSDYLTEIQVPVKKL</sequence>
<evidence type="ECO:0000259" key="3">
    <source>
        <dbReference type="PROSITE" id="PS50937"/>
    </source>
</evidence>
<dbReference type="CDD" id="cd01107">
    <property type="entry name" value="HTH_BmrR"/>
    <property type="match status" value="1"/>
</dbReference>
<dbReference type="EMBL" id="LITT01000035">
    <property type="protein sequence ID" value="OAA84807.1"/>
    <property type="molecule type" value="Genomic_DNA"/>
</dbReference>
<evidence type="ECO:0000256" key="2">
    <source>
        <dbReference type="SAM" id="Coils"/>
    </source>
</evidence>
<dbReference type="Gene3D" id="3.20.80.10">
    <property type="entry name" value="Regulatory factor, effector binding domain"/>
    <property type="match status" value="1"/>
</dbReference>
<dbReference type="SUPFAM" id="SSF55136">
    <property type="entry name" value="Probable bacterial effector-binding domain"/>
    <property type="match status" value="1"/>
</dbReference>
<evidence type="ECO:0000313" key="5">
    <source>
        <dbReference type="Proteomes" id="UP000077407"/>
    </source>
</evidence>
<dbReference type="PANTHER" id="PTHR30204:SF97">
    <property type="entry name" value="MERR FAMILY REGULATORY PROTEIN"/>
    <property type="match status" value="1"/>
</dbReference>
<dbReference type="InterPro" id="IPR010499">
    <property type="entry name" value="AraC_E-bd"/>
</dbReference>
<evidence type="ECO:0000313" key="4">
    <source>
        <dbReference type="EMBL" id="OAA84807.1"/>
    </source>
</evidence>
<dbReference type="RefSeq" id="WP_063556088.1">
    <property type="nucleotide sequence ID" value="NZ_LITT01000035.1"/>
</dbReference>
<dbReference type="InterPro" id="IPR009061">
    <property type="entry name" value="DNA-bd_dom_put_sf"/>
</dbReference>
<name>A0A168MKA3_9CLOT</name>
<feature type="coiled-coil region" evidence="2">
    <location>
        <begin position="77"/>
        <end position="119"/>
    </location>
</feature>
<dbReference type="Proteomes" id="UP000077407">
    <property type="component" value="Unassembled WGS sequence"/>
</dbReference>
<dbReference type="InterPro" id="IPR047057">
    <property type="entry name" value="MerR_fam"/>
</dbReference>
<proteinExistence type="predicted"/>
<dbReference type="InterPro" id="IPR000551">
    <property type="entry name" value="MerR-type_HTH_dom"/>
</dbReference>
<protein>
    <submittedName>
        <fullName evidence="4">Multidrug-efflux transporter 1 regulator</fullName>
    </submittedName>
</protein>
<dbReference type="GO" id="GO:0003700">
    <property type="term" value="F:DNA-binding transcription factor activity"/>
    <property type="evidence" value="ECO:0007669"/>
    <property type="project" value="InterPro"/>
</dbReference>
<dbReference type="AlphaFoldDB" id="A0A168MKA3"/>
<dbReference type="OrthoDB" id="9773308at2"/>
<dbReference type="PATRIC" id="fig|1538.10.peg.2603"/>
<gene>
    <name evidence="4" type="primary">bmrR_3</name>
    <name evidence="4" type="ORF">WY13_02710</name>
</gene>
<dbReference type="InterPro" id="IPR011256">
    <property type="entry name" value="Reg_factor_effector_dom_sf"/>
</dbReference>
<dbReference type="SMART" id="SM00422">
    <property type="entry name" value="HTH_MERR"/>
    <property type="match status" value="1"/>
</dbReference>
<dbReference type="Pfam" id="PF06445">
    <property type="entry name" value="GyrI-like"/>
    <property type="match status" value="1"/>
</dbReference>
<keyword evidence="2" id="KW-0175">Coiled coil</keyword>
<dbReference type="SUPFAM" id="SSF46955">
    <property type="entry name" value="Putative DNA-binding domain"/>
    <property type="match status" value="1"/>
</dbReference>
<reference evidence="4 5" key="1">
    <citation type="journal article" date="2015" name="Biotechnol. Bioeng.">
        <title>Genome sequence and phenotypic characterization of Caulobacter segnis.</title>
        <authorList>
            <person name="Patel S."/>
            <person name="Fletcher B."/>
            <person name="Scott D.C."/>
            <person name="Ely B."/>
        </authorList>
    </citation>
    <scope>NUCLEOTIDE SEQUENCE [LARGE SCALE GENOMIC DNA]</scope>
    <source>
        <strain evidence="4 5">ERI-2</strain>
    </source>
</reference>
<dbReference type="Pfam" id="PF13411">
    <property type="entry name" value="MerR_1"/>
    <property type="match status" value="1"/>
</dbReference>
<accession>A0A168MKA3</accession>
<feature type="domain" description="HTH merR-type" evidence="3">
    <location>
        <begin position="1"/>
        <end position="71"/>
    </location>
</feature>
<dbReference type="GO" id="GO:0003677">
    <property type="term" value="F:DNA binding"/>
    <property type="evidence" value="ECO:0007669"/>
    <property type="project" value="UniProtKB-KW"/>
</dbReference>
<organism evidence="4 5">
    <name type="scientific">Clostridium ljungdahlii</name>
    <dbReference type="NCBI Taxonomy" id="1538"/>
    <lineage>
        <taxon>Bacteria</taxon>
        <taxon>Bacillati</taxon>
        <taxon>Bacillota</taxon>
        <taxon>Clostridia</taxon>
        <taxon>Eubacteriales</taxon>
        <taxon>Clostridiaceae</taxon>
        <taxon>Clostridium</taxon>
    </lineage>
</organism>
<dbReference type="Gene3D" id="1.10.1660.10">
    <property type="match status" value="1"/>
</dbReference>
<dbReference type="PROSITE" id="PS50937">
    <property type="entry name" value="HTH_MERR_2"/>
    <property type="match status" value="1"/>
</dbReference>
<comment type="caution">
    <text evidence="4">The sequence shown here is derived from an EMBL/GenBank/DDBJ whole genome shotgun (WGS) entry which is preliminary data.</text>
</comment>
<dbReference type="PANTHER" id="PTHR30204">
    <property type="entry name" value="REDOX-CYCLING DRUG-SENSING TRANSCRIPTIONAL ACTIVATOR SOXR"/>
    <property type="match status" value="1"/>
</dbReference>
<dbReference type="SMART" id="SM00871">
    <property type="entry name" value="AraC_E_bind"/>
    <property type="match status" value="1"/>
</dbReference>